<reference evidence="1" key="1">
    <citation type="submission" date="2020-03" db="EMBL/GenBank/DDBJ databases">
        <title>Hybrid Assembly of Korean Phytophthora infestans isolates.</title>
        <authorList>
            <person name="Prokchorchik M."/>
            <person name="Lee Y."/>
            <person name="Seo J."/>
            <person name="Cho J.-H."/>
            <person name="Park Y.-E."/>
            <person name="Jang D.-C."/>
            <person name="Im J.-S."/>
            <person name="Choi J.-G."/>
            <person name="Park H.-J."/>
            <person name="Lee G.-B."/>
            <person name="Lee Y.-G."/>
            <person name="Hong S.-Y."/>
            <person name="Cho K."/>
            <person name="Sohn K.H."/>
        </authorList>
    </citation>
    <scope>NUCLEOTIDE SEQUENCE</scope>
    <source>
        <strain evidence="1">KR_2_A2</strain>
    </source>
</reference>
<proteinExistence type="predicted"/>
<evidence type="ECO:0000313" key="1">
    <source>
        <dbReference type="EMBL" id="KAF4131854.1"/>
    </source>
</evidence>
<name>A0A8S9TYW1_PHYIN</name>
<feature type="non-terminal residue" evidence="1">
    <location>
        <position position="659"/>
    </location>
</feature>
<feature type="non-terminal residue" evidence="1">
    <location>
        <position position="1"/>
    </location>
</feature>
<protein>
    <submittedName>
        <fullName evidence="1">Uncharacterized protein</fullName>
    </submittedName>
</protein>
<dbReference type="AlphaFoldDB" id="A0A8S9TYW1"/>
<comment type="caution">
    <text evidence="1">The sequence shown here is derived from an EMBL/GenBank/DDBJ whole genome shotgun (WGS) entry which is preliminary data.</text>
</comment>
<evidence type="ECO:0000313" key="2">
    <source>
        <dbReference type="Proteomes" id="UP000704712"/>
    </source>
</evidence>
<accession>A0A8S9TYW1</accession>
<organism evidence="1 2">
    <name type="scientific">Phytophthora infestans</name>
    <name type="common">Potato late blight agent</name>
    <name type="synonym">Botrytis infestans</name>
    <dbReference type="NCBI Taxonomy" id="4787"/>
    <lineage>
        <taxon>Eukaryota</taxon>
        <taxon>Sar</taxon>
        <taxon>Stramenopiles</taxon>
        <taxon>Oomycota</taxon>
        <taxon>Peronosporomycetes</taxon>
        <taxon>Peronosporales</taxon>
        <taxon>Peronosporaceae</taxon>
        <taxon>Phytophthora</taxon>
    </lineage>
</organism>
<gene>
    <name evidence="1" type="ORF">GN958_ATG18887</name>
</gene>
<dbReference type="Proteomes" id="UP000704712">
    <property type="component" value="Unassembled WGS sequence"/>
</dbReference>
<dbReference type="EMBL" id="JAACNO010002657">
    <property type="protein sequence ID" value="KAF4131854.1"/>
    <property type="molecule type" value="Genomic_DNA"/>
</dbReference>
<sequence length="659" mass="74920">ALGTFKTKLPVNRLRDVALWREHKENLPEAYLELLDTIEPEELDEIVQGFREDEAIIRDFRLGLGPYEQCEGTFDPRNFNPHEPDLGDLDQAALDWDAMFSCMSGLKRLDLRHLPGILRAASRQCPHLEFLLMPRKEDCFFVVKEPQIQDLLAALTAALETWLSAGTCGGLKQLSMPTCDEGNEHSSTQYIEAVTQFCPEASTLTDLNKPWRMAKKNASICALRFFNWTLVPFGDPFFRVFGEHVKPQLTSLSLTANLRWSYERYLRHYHGSATREDEWDTHPDYAVARHCPRLEIIDMVDLSMHPLFNKRPIQTGYATVPLLQLVSLVFEYLLCVVGSDSCISKRTIDISTGGHESNRRAKFYREIATFLKLLAETSDEELGVASNPVLILTNPYKSKVRQDWCEEYMRDELLPLLRAVAENHPSLTIQVPMLSEALVFAVCGVTQSLAPAGRSLHLDGVKNVALVCKSTLHSVRSLVSVFRATTMSLALENEATIVDVETMYRRVEMHGVDVTDLRIRLGEYTREGHPFMVWKNAEPGKLEKVAIEWNALFRFLPGLKRLGLSKIPLLSKHILLVLESAATYCRQLEYLIMPVRYYTFHSTHGANINKIMATLYSAMEIWYSTGGLRQLTLPTWNGVNSNAASTRYIESVTRFCPRI</sequence>